<reference evidence="2" key="2">
    <citation type="submission" date="2023-05" db="EMBL/GenBank/DDBJ databases">
        <authorList>
            <consortium name="Lawrence Berkeley National Laboratory"/>
            <person name="Steindorff A."/>
            <person name="Hensen N."/>
            <person name="Bonometti L."/>
            <person name="Westerberg I."/>
            <person name="Brannstrom I.O."/>
            <person name="Guillou S."/>
            <person name="Cros-Aarteil S."/>
            <person name="Calhoun S."/>
            <person name="Haridas S."/>
            <person name="Kuo A."/>
            <person name="Mondo S."/>
            <person name="Pangilinan J."/>
            <person name="Riley R."/>
            <person name="Labutti K."/>
            <person name="Andreopoulos B."/>
            <person name="Lipzen A."/>
            <person name="Chen C."/>
            <person name="Yanf M."/>
            <person name="Daum C."/>
            <person name="Ng V."/>
            <person name="Clum A."/>
            <person name="Ohm R."/>
            <person name="Martin F."/>
            <person name="Silar P."/>
            <person name="Natvig D."/>
            <person name="Lalanne C."/>
            <person name="Gautier V."/>
            <person name="Ament-Velasquez S.L."/>
            <person name="Kruys A."/>
            <person name="Hutchinson M.I."/>
            <person name="Powell A.J."/>
            <person name="Barry K."/>
            <person name="Miller A.N."/>
            <person name="Grigoriev I.V."/>
            <person name="Debuchy R."/>
            <person name="Gladieux P."/>
            <person name="Thoren M.H."/>
            <person name="Johannesson H."/>
        </authorList>
    </citation>
    <scope>NUCLEOTIDE SEQUENCE</scope>
    <source>
        <strain evidence="2">CBS 990.96</strain>
    </source>
</reference>
<feature type="compositionally biased region" description="Basic and acidic residues" evidence="1">
    <location>
        <begin position="110"/>
        <end position="127"/>
    </location>
</feature>
<evidence type="ECO:0000313" key="2">
    <source>
        <dbReference type="EMBL" id="KAK4222187.1"/>
    </source>
</evidence>
<comment type="caution">
    <text evidence="2">The sequence shown here is derived from an EMBL/GenBank/DDBJ whole genome shotgun (WGS) entry which is preliminary data.</text>
</comment>
<evidence type="ECO:0000313" key="3">
    <source>
        <dbReference type="Proteomes" id="UP001301958"/>
    </source>
</evidence>
<accession>A0AAN7BFZ9</accession>
<organism evidence="2 3">
    <name type="scientific">Podospora fimiseda</name>
    <dbReference type="NCBI Taxonomy" id="252190"/>
    <lineage>
        <taxon>Eukaryota</taxon>
        <taxon>Fungi</taxon>
        <taxon>Dikarya</taxon>
        <taxon>Ascomycota</taxon>
        <taxon>Pezizomycotina</taxon>
        <taxon>Sordariomycetes</taxon>
        <taxon>Sordariomycetidae</taxon>
        <taxon>Sordariales</taxon>
        <taxon>Podosporaceae</taxon>
        <taxon>Podospora</taxon>
    </lineage>
</organism>
<gene>
    <name evidence="2" type="ORF">QBC38DRAFT_460672</name>
</gene>
<feature type="region of interest" description="Disordered" evidence="1">
    <location>
        <begin position="110"/>
        <end position="144"/>
    </location>
</feature>
<name>A0AAN7BFZ9_9PEZI</name>
<reference evidence="2" key="1">
    <citation type="journal article" date="2023" name="Mol. Phylogenet. Evol.">
        <title>Genome-scale phylogeny and comparative genomics of the fungal order Sordariales.</title>
        <authorList>
            <person name="Hensen N."/>
            <person name="Bonometti L."/>
            <person name="Westerberg I."/>
            <person name="Brannstrom I.O."/>
            <person name="Guillou S."/>
            <person name="Cros-Aarteil S."/>
            <person name="Calhoun S."/>
            <person name="Haridas S."/>
            <person name="Kuo A."/>
            <person name="Mondo S."/>
            <person name="Pangilinan J."/>
            <person name="Riley R."/>
            <person name="LaButti K."/>
            <person name="Andreopoulos B."/>
            <person name="Lipzen A."/>
            <person name="Chen C."/>
            <person name="Yan M."/>
            <person name="Daum C."/>
            <person name="Ng V."/>
            <person name="Clum A."/>
            <person name="Steindorff A."/>
            <person name="Ohm R.A."/>
            <person name="Martin F."/>
            <person name="Silar P."/>
            <person name="Natvig D.O."/>
            <person name="Lalanne C."/>
            <person name="Gautier V."/>
            <person name="Ament-Velasquez S.L."/>
            <person name="Kruys A."/>
            <person name="Hutchinson M.I."/>
            <person name="Powell A.J."/>
            <person name="Barry K."/>
            <person name="Miller A.N."/>
            <person name="Grigoriev I.V."/>
            <person name="Debuchy R."/>
            <person name="Gladieux P."/>
            <person name="Hiltunen Thoren M."/>
            <person name="Johannesson H."/>
        </authorList>
    </citation>
    <scope>NUCLEOTIDE SEQUENCE</scope>
    <source>
        <strain evidence="2">CBS 990.96</strain>
    </source>
</reference>
<sequence length="236" mass="26170">MLSPPPKWTCINIICAQAFDNEHDRDKHEAHCATLTIQQRRAANKVMGNISAVAVPLSPLTPANAVSWDSDGCGRNMPTSKPGDIKLRKATCEKYKEYWLLRASGPAKFDTRDARESHQNTTCDKRSKTSTSTAPSSSTSLQWSCPNPGCVQKFDSMTVRDVHQQGACSKMRTEDRNKETILATAFNYDPLALVYMSGKTSLWHCVRPCGHAISEQNPVAIQIQKASCVYYKNSLT</sequence>
<dbReference type="Proteomes" id="UP001301958">
    <property type="component" value="Unassembled WGS sequence"/>
</dbReference>
<keyword evidence="3" id="KW-1185">Reference proteome</keyword>
<dbReference type="AlphaFoldDB" id="A0AAN7BFZ9"/>
<proteinExistence type="predicted"/>
<evidence type="ECO:0000256" key="1">
    <source>
        <dbReference type="SAM" id="MobiDB-lite"/>
    </source>
</evidence>
<feature type="compositionally biased region" description="Low complexity" evidence="1">
    <location>
        <begin position="129"/>
        <end position="140"/>
    </location>
</feature>
<dbReference type="EMBL" id="MU865486">
    <property type="protein sequence ID" value="KAK4222187.1"/>
    <property type="molecule type" value="Genomic_DNA"/>
</dbReference>
<protein>
    <submittedName>
        <fullName evidence="2">Uncharacterized protein</fullName>
    </submittedName>
</protein>